<dbReference type="CDD" id="cd02440">
    <property type="entry name" value="AdoMet_MTases"/>
    <property type="match status" value="1"/>
</dbReference>
<dbReference type="GO" id="GO:0032259">
    <property type="term" value="P:methylation"/>
    <property type="evidence" value="ECO:0007669"/>
    <property type="project" value="UniProtKB-KW"/>
</dbReference>
<keyword evidence="2" id="KW-0489">Methyltransferase</keyword>
<protein>
    <submittedName>
        <fullName evidence="2">Class I SAM-dependent methyltransferase</fullName>
    </submittedName>
</protein>
<keyword evidence="3" id="KW-1185">Reference proteome</keyword>
<dbReference type="InterPro" id="IPR052356">
    <property type="entry name" value="Thiol_S-MT"/>
</dbReference>
<evidence type="ECO:0000259" key="1">
    <source>
        <dbReference type="Pfam" id="PF08241"/>
    </source>
</evidence>
<accession>A0A9X7Z694</accession>
<proteinExistence type="predicted"/>
<dbReference type="PANTHER" id="PTHR45036">
    <property type="entry name" value="METHYLTRANSFERASE LIKE 7B"/>
    <property type="match status" value="1"/>
</dbReference>
<dbReference type="Pfam" id="PF08241">
    <property type="entry name" value="Methyltransf_11"/>
    <property type="match status" value="1"/>
</dbReference>
<keyword evidence="2" id="KW-0808">Transferase</keyword>
<dbReference type="EMBL" id="CP071182">
    <property type="protein sequence ID" value="QSO46040.1"/>
    <property type="molecule type" value="Genomic_DNA"/>
</dbReference>
<name>A0A9X7Z694_9BACL</name>
<dbReference type="KEGG" id="afx:JZ786_16090"/>
<dbReference type="AlphaFoldDB" id="A0A9X7Z694"/>
<gene>
    <name evidence="2" type="ORF">JZ786_16090</name>
</gene>
<dbReference type="Gene3D" id="3.40.50.150">
    <property type="entry name" value="Vaccinia Virus protein VP39"/>
    <property type="match status" value="1"/>
</dbReference>
<sequence length="182" mass="20389">MEKMVGDVRTEQNQRASGATLIVGAGTGLDIVQLGSTVSRILLLEPDDTMRGYLEERHPDLQTISSPAESMDVADSEFDTVITSLVLCTVDRVDQTLREIHRVLKPKGQYLFMEHVKHDLPVSQWLQNTVNPLWKRIGGGCNLNRDIRHYLFHSPLEVVEYSLVKPSFLIPIVAGRAVKADI</sequence>
<dbReference type="InterPro" id="IPR013216">
    <property type="entry name" value="Methyltransf_11"/>
</dbReference>
<evidence type="ECO:0000313" key="2">
    <source>
        <dbReference type="EMBL" id="QSO46040.1"/>
    </source>
</evidence>
<dbReference type="InterPro" id="IPR029063">
    <property type="entry name" value="SAM-dependent_MTases_sf"/>
</dbReference>
<dbReference type="GO" id="GO:0008757">
    <property type="term" value="F:S-adenosylmethionine-dependent methyltransferase activity"/>
    <property type="evidence" value="ECO:0007669"/>
    <property type="project" value="InterPro"/>
</dbReference>
<dbReference type="Proteomes" id="UP000663505">
    <property type="component" value="Chromosome"/>
</dbReference>
<organism evidence="2 3">
    <name type="scientific">Alicyclobacillus mengziensis</name>
    <dbReference type="NCBI Taxonomy" id="2931921"/>
    <lineage>
        <taxon>Bacteria</taxon>
        <taxon>Bacillati</taxon>
        <taxon>Bacillota</taxon>
        <taxon>Bacilli</taxon>
        <taxon>Bacillales</taxon>
        <taxon>Alicyclobacillaceae</taxon>
        <taxon>Alicyclobacillus</taxon>
    </lineage>
</organism>
<dbReference type="SUPFAM" id="SSF53335">
    <property type="entry name" value="S-adenosyl-L-methionine-dependent methyltransferases"/>
    <property type="match status" value="1"/>
</dbReference>
<dbReference type="PANTHER" id="PTHR45036:SF1">
    <property type="entry name" value="METHYLTRANSFERASE LIKE 7A"/>
    <property type="match status" value="1"/>
</dbReference>
<reference evidence="2 3" key="1">
    <citation type="submission" date="2021-02" db="EMBL/GenBank/DDBJ databases">
        <title>Alicyclobacillus curvatus sp. nov. and Alicyclobacillus mengziensis sp. nov., two acidophilic bacteria isolated from acid mine drainage.</title>
        <authorList>
            <person name="Huang Y."/>
        </authorList>
    </citation>
    <scope>NUCLEOTIDE SEQUENCE [LARGE SCALE GENOMIC DNA]</scope>
    <source>
        <strain evidence="2 3">S30H14</strain>
    </source>
</reference>
<feature type="domain" description="Methyltransferase type 11" evidence="1">
    <location>
        <begin position="23"/>
        <end position="112"/>
    </location>
</feature>
<evidence type="ECO:0000313" key="3">
    <source>
        <dbReference type="Proteomes" id="UP000663505"/>
    </source>
</evidence>